<keyword evidence="1" id="KW-0175">Coiled coil</keyword>
<evidence type="ECO:0000313" key="5">
    <source>
        <dbReference type="Proteomes" id="UP000011087"/>
    </source>
</evidence>
<evidence type="ECO:0000313" key="4">
    <source>
        <dbReference type="EnsemblProtists" id="EKX30934"/>
    </source>
</evidence>
<keyword evidence="5" id="KW-1185">Reference proteome</keyword>
<feature type="coiled-coil region" evidence="1">
    <location>
        <begin position="1"/>
        <end position="142"/>
    </location>
</feature>
<dbReference type="KEGG" id="gtt:GUITHDRAFT_122860"/>
<dbReference type="PaxDb" id="55529-EKX30934"/>
<dbReference type="GeneID" id="17287654"/>
<feature type="compositionally biased region" description="Polar residues" evidence="2">
    <location>
        <begin position="589"/>
        <end position="617"/>
    </location>
</feature>
<evidence type="ECO:0000313" key="3">
    <source>
        <dbReference type="EMBL" id="EKX30934.1"/>
    </source>
</evidence>
<dbReference type="HOGENOM" id="CLU_545703_0_0_1"/>
<evidence type="ECO:0000256" key="2">
    <source>
        <dbReference type="SAM" id="MobiDB-lite"/>
    </source>
</evidence>
<protein>
    <submittedName>
        <fullName evidence="3 4">Uncharacterized protein</fullName>
    </submittedName>
</protein>
<reference evidence="5" key="2">
    <citation type="submission" date="2012-11" db="EMBL/GenBank/DDBJ databases">
        <authorList>
            <person name="Kuo A."/>
            <person name="Curtis B.A."/>
            <person name="Tanifuji G."/>
            <person name="Burki F."/>
            <person name="Gruber A."/>
            <person name="Irimia M."/>
            <person name="Maruyama S."/>
            <person name="Arias M.C."/>
            <person name="Ball S.G."/>
            <person name="Gile G.H."/>
            <person name="Hirakawa Y."/>
            <person name="Hopkins J.F."/>
            <person name="Rensing S.A."/>
            <person name="Schmutz J."/>
            <person name="Symeonidi A."/>
            <person name="Elias M."/>
            <person name="Eveleigh R.J."/>
            <person name="Herman E.K."/>
            <person name="Klute M.J."/>
            <person name="Nakayama T."/>
            <person name="Obornik M."/>
            <person name="Reyes-Prieto A."/>
            <person name="Armbrust E.V."/>
            <person name="Aves S.J."/>
            <person name="Beiko R.G."/>
            <person name="Coutinho P."/>
            <person name="Dacks J.B."/>
            <person name="Durnford D.G."/>
            <person name="Fast N.M."/>
            <person name="Green B.R."/>
            <person name="Grisdale C."/>
            <person name="Hempe F."/>
            <person name="Henrissat B."/>
            <person name="Hoppner M.P."/>
            <person name="Ishida K.-I."/>
            <person name="Kim E."/>
            <person name="Koreny L."/>
            <person name="Kroth P.G."/>
            <person name="Liu Y."/>
            <person name="Malik S.-B."/>
            <person name="Maier U.G."/>
            <person name="McRose D."/>
            <person name="Mock T."/>
            <person name="Neilson J.A."/>
            <person name="Onodera N.T."/>
            <person name="Poole A.M."/>
            <person name="Pritham E.J."/>
            <person name="Richards T.A."/>
            <person name="Rocap G."/>
            <person name="Roy S.W."/>
            <person name="Sarai C."/>
            <person name="Schaack S."/>
            <person name="Shirato S."/>
            <person name="Slamovits C.H."/>
            <person name="Spencer D.F."/>
            <person name="Suzuki S."/>
            <person name="Worden A.Z."/>
            <person name="Zauner S."/>
            <person name="Barry K."/>
            <person name="Bell C."/>
            <person name="Bharti A.K."/>
            <person name="Crow J.A."/>
            <person name="Grimwood J."/>
            <person name="Kramer R."/>
            <person name="Lindquist E."/>
            <person name="Lucas S."/>
            <person name="Salamov A."/>
            <person name="McFadden G.I."/>
            <person name="Lane C.E."/>
            <person name="Keeling P.J."/>
            <person name="Gray M.W."/>
            <person name="Grigoriev I.V."/>
            <person name="Archibald J.M."/>
        </authorList>
    </citation>
    <scope>NUCLEOTIDE SEQUENCE</scope>
    <source>
        <strain evidence="5">CCMP2712</strain>
    </source>
</reference>
<dbReference type="AlphaFoldDB" id="L1I4W7"/>
<reference evidence="4" key="3">
    <citation type="submission" date="2015-06" db="UniProtKB">
        <authorList>
            <consortium name="EnsemblProtists"/>
        </authorList>
    </citation>
    <scope>IDENTIFICATION</scope>
</reference>
<dbReference type="EnsemblProtists" id="EKX30934">
    <property type="protein sequence ID" value="EKX30934"/>
    <property type="gene ID" value="GUITHDRAFT_122860"/>
</dbReference>
<sequence>MAASEGALEALGRQLEALRLDNDKRFQALDDKTRALEQDNTTLRREKQEYDDKIRALREEREKQEYDDKIRALEYDEKIRALKEEYDEKTRALREEYDEKTRALEQDNTTLRREKQEYDEKTRALEQDNTTLRREKQEYDDKTRALNVSELTKQIACNLRFGYFDDLCSTFLQLPKAPAVFRQNVCLAFLQAAQNLPADKDCKKGHDREKAFDLEGCKVNSGLVERSHLVPNSAACRIDWGIIVQNALPEGLRSDDVAKKVLFGCYDEDNNHIPGIADLPFNFIFLGGQREHLDSKAALMLLPLLSPQQQFEWKGEGYKAILIGVDKNVYKETFFQLDTEAVLKNSEYEQHHLDEESLVKEICRPMKQKYLLPTLYQDDREVLHQALQHIQILYKDVCLIQCEAPKSLETLLQENRFWNQDSRRFLSKKVSGCDKLRDKLTKEKKVKAFEGLKSETGQPVAAALPCFRVITFKGDSQEEQHIELHTAPHPLLLSLRSMNAMTNYFYGDLPNGKSSLLLMSCYGGLEEGMAFDCSQCLRNAFGEEYDPKEQYVMGPDGPEILSCGNPVQGAAMSPENSPEALQYAAGRQCGSNTSASPTSSQESECSAASTVQRDLFD</sequence>
<name>L1I4W7_GUITC</name>
<proteinExistence type="predicted"/>
<reference evidence="3 5" key="1">
    <citation type="journal article" date="2012" name="Nature">
        <title>Algal genomes reveal evolutionary mosaicism and the fate of nucleomorphs.</title>
        <authorList>
            <consortium name="DOE Joint Genome Institute"/>
            <person name="Curtis B.A."/>
            <person name="Tanifuji G."/>
            <person name="Burki F."/>
            <person name="Gruber A."/>
            <person name="Irimia M."/>
            <person name="Maruyama S."/>
            <person name="Arias M.C."/>
            <person name="Ball S.G."/>
            <person name="Gile G.H."/>
            <person name="Hirakawa Y."/>
            <person name="Hopkins J.F."/>
            <person name="Kuo A."/>
            <person name="Rensing S.A."/>
            <person name="Schmutz J."/>
            <person name="Symeonidi A."/>
            <person name="Elias M."/>
            <person name="Eveleigh R.J."/>
            <person name="Herman E.K."/>
            <person name="Klute M.J."/>
            <person name="Nakayama T."/>
            <person name="Obornik M."/>
            <person name="Reyes-Prieto A."/>
            <person name="Armbrust E.V."/>
            <person name="Aves S.J."/>
            <person name="Beiko R.G."/>
            <person name="Coutinho P."/>
            <person name="Dacks J.B."/>
            <person name="Durnford D.G."/>
            <person name="Fast N.M."/>
            <person name="Green B.R."/>
            <person name="Grisdale C.J."/>
            <person name="Hempel F."/>
            <person name="Henrissat B."/>
            <person name="Hoppner M.P."/>
            <person name="Ishida K."/>
            <person name="Kim E."/>
            <person name="Koreny L."/>
            <person name="Kroth P.G."/>
            <person name="Liu Y."/>
            <person name="Malik S.B."/>
            <person name="Maier U.G."/>
            <person name="McRose D."/>
            <person name="Mock T."/>
            <person name="Neilson J.A."/>
            <person name="Onodera N.T."/>
            <person name="Poole A.M."/>
            <person name="Pritham E.J."/>
            <person name="Richards T.A."/>
            <person name="Rocap G."/>
            <person name="Roy S.W."/>
            <person name="Sarai C."/>
            <person name="Schaack S."/>
            <person name="Shirato S."/>
            <person name="Slamovits C.H."/>
            <person name="Spencer D.F."/>
            <person name="Suzuki S."/>
            <person name="Worden A.Z."/>
            <person name="Zauner S."/>
            <person name="Barry K."/>
            <person name="Bell C."/>
            <person name="Bharti A.K."/>
            <person name="Crow J.A."/>
            <person name="Grimwood J."/>
            <person name="Kramer R."/>
            <person name="Lindquist E."/>
            <person name="Lucas S."/>
            <person name="Salamov A."/>
            <person name="McFadden G.I."/>
            <person name="Lane C.E."/>
            <person name="Keeling P.J."/>
            <person name="Gray M.W."/>
            <person name="Grigoriev I.V."/>
            <person name="Archibald J.M."/>
        </authorList>
    </citation>
    <scope>NUCLEOTIDE SEQUENCE</scope>
    <source>
        <strain evidence="3 5">CCMP2712</strain>
    </source>
</reference>
<dbReference type="RefSeq" id="XP_005817914.1">
    <property type="nucleotide sequence ID" value="XM_005817857.1"/>
</dbReference>
<organism evidence="3">
    <name type="scientific">Guillardia theta (strain CCMP2712)</name>
    <name type="common">Cryptophyte</name>
    <dbReference type="NCBI Taxonomy" id="905079"/>
    <lineage>
        <taxon>Eukaryota</taxon>
        <taxon>Cryptophyceae</taxon>
        <taxon>Pyrenomonadales</taxon>
        <taxon>Geminigeraceae</taxon>
        <taxon>Guillardia</taxon>
    </lineage>
</organism>
<feature type="region of interest" description="Disordered" evidence="2">
    <location>
        <begin position="568"/>
        <end position="617"/>
    </location>
</feature>
<evidence type="ECO:0000256" key="1">
    <source>
        <dbReference type="SAM" id="Coils"/>
    </source>
</evidence>
<accession>L1I4W7</accession>
<dbReference type="EMBL" id="JH993444">
    <property type="protein sequence ID" value="EKX30934.1"/>
    <property type="molecule type" value="Genomic_DNA"/>
</dbReference>
<gene>
    <name evidence="3" type="ORF">GUITHDRAFT_122860</name>
</gene>
<dbReference type="Proteomes" id="UP000011087">
    <property type="component" value="Unassembled WGS sequence"/>
</dbReference>